<sequence>MTRKTRHMPMAPPQRRLQRSLRTTPIIRVGKLQMTRPRLQPYSPNHIHILMGRNIPMRNNSLRRRRALRLAALVALFISSASHAAEPLTIDVHRDANCGCCKKWVQHLEASGFTVVDHVETNMSAIKRGLGISPELSSCHTATINGKFVEGHVPAEQIIAMSKRDDLLGIAVPGMPAGSPGMEVDGKHDAYNVIGLSKAGTDHVVAEYPEN</sequence>
<dbReference type="SUPFAM" id="SSF52833">
    <property type="entry name" value="Thioredoxin-like"/>
    <property type="match status" value="1"/>
</dbReference>
<accession>A0ABS0UTB4</accession>
<gene>
    <name evidence="1" type="ORF">YA0852_26690</name>
</gene>
<dbReference type="Pfam" id="PF04214">
    <property type="entry name" value="DUF411"/>
    <property type="match status" value="1"/>
</dbReference>
<proteinExistence type="predicted"/>
<evidence type="ECO:0000313" key="2">
    <source>
        <dbReference type="Proteomes" id="UP000648914"/>
    </source>
</evidence>
<reference evidence="1 2" key="1">
    <citation type="submission" date="2020-12" db="EMBL/GenBank/DDBJ databases">
        <title>Comparative genomic insights into the epidemiology and virulence of plant pathogenic Pseudomonads from Turkey.</title>
        <authorList>
            <person name="Dillon M."/>
            <person name="Ruiz-Bedoya T."/>
            <person name="Bendalovic-Torma C."/>
            <person name="Guttman K.M."/>
            <person name="Kwak H."/>
            <person name="Middleton M.A."/>
            <person name="Wang P.W."/>
            <person name="Horuz S."/>
            <person name="Aysan Y."/>
            <person name="Guttman D.S."/>
        </authorList>
    </citation>
    <scope>NUCLEOTIDE SEQUENCE [LARGE SCALE GENOMIC DNA]</scope>
    <source>
        <strain evidence="1 2">S5_IA_2b</strain>
    </source>
</reference>
<organism evidence="1 2">
    <name type="scientific">Pseudomonas synxantha</name>
    <dbReference type="NCBI Taxonomy" id="47883"/>
    <lineage>
        <taxon>Bacteria</taxon>
        <taxon>Pseudomonadati</taxon>
        <taxon>Pseudomonadota</taxon>
        <taxon>Gammaproteobacteria</taxon>
        <taxon>Pseudomonadales</taxon>
        <taxon>Pseudomonadaceae</taxon>
        <taxon>Pseudomonas</taxon>
    </lineage>
</organism>
<protein>
    <submittedName>
        <fullName evidence="1">DUF411 domain-containing protein</fullName>
    </submittedName>
</protein>
<dbReference type="InterPro" id="IPR007332">
    <property type="entry name" value="DUF411"/>
</dbReference>
<comment type="caution">
    <text evidence="1">The sequence shown here is derived from an EMBL/GenBank/DDBJ whole genome shotgun (WGS) entry which is preliminary data.</text>
</comment>
<dbReference type="InterPro" id="IPR036249">
    <property type="entry name" value="Thioredoxin-like_sf"/>
</dbReference>
<dbReference type="EMBL" id="JAEILG010000081">
    <property type="protein sequence ID" value="MBI6567668.1"/>
    <property type="molecule type" value="Genomic_DNA"/>
</dbReference>
<name>A0ABS0UTB4_9PSED</name>
<dbReference type="Proteomes" id="UP000648914">
    <property type="component" value="Unassembled WGS sequence"/>
</dbReference>
<evidence type="ECO:0000313" key="1">
    <source>
        <dbReference type="EMBL" id="MBI6567668.1"/>
    </source>
</evidence>
<keyword evidence="2" id="KW-1185">Reference proteome</keyword>